<evidence type="ECO:0000313" key="3">
    <source>
        <dbReference type="EMBL" id="KAJ3980972.1"/>
    </source>
</evidence>
<dbReference type="Pfam" id="PF20411">
    <property type="entry name" value="DUF6697"/>
    <property type="match status" value="1"/>
</dbReference>
<protein>
    <recommendedName>
        <fullName evidence="2">DUF6697 domain-containing protein</fullName>
    </recommendedName>
</protein>
<name>A0AA38PSM5_9AGAR</name>
<evidence type="ECO:0000259" key="2">
    <source>
        <dbReference type="Pfam" id="PF20411"/>
    </source>
</evidence>
<sequence>MPIDRHRRDHNLKPCRTKFFCAFLQPHRPPFPRQSPTRSIPPKNPRTPSPDVDGRRLWDGHPTNVCSYHSGNDLILLVHFPVAIRELCLIIPNFDRHPNLMREPGDSGILFTARPERELTLESCSVFVKKESNNLNALWDYMGEYKIFQREKWVERCMEEGDMSSCLRRFSDR</sequence>
<gene>
    <name evidence="3" type="ORF">F5890DRAFT_1538469</name>
</gene>
<dbReference type="Proteomes" id="UP001163850">
    <property type="component" value="Unassembled WGS sequence"/>
</dbReference>
<evidence type="ECO:0000313" key="4">
    <source>
        <dbReference type="Proteomes" id="UP001163850"/>
    </source>
</evidence>
<reference evidence="3" key="1">
    <citation type="submission" date="2022-08" db="EMBL/GenBank/DDBJ databases">
        <authorList>
            <consortium name="DOE Joint Genome Institute"/>
            <person name="Min B."/>
            <person name="Riley R."/>
            <person name="Sierra-Patev S."/>
            <person name="Naranjo-Ortiz M."/>
            <person name="Looney B."/>
            <person name="Konkel Z."/>
            <person name="Slot J.C."/>
            <person name="Sakamoto Y."/>
            <person name="Steenwyk J.L."/>
            <person name="Rokas A."/>
            <person name="Carro J."/>
            <person name="Camarero S."/>
            <person name="Ferreira P."/>
            <person name="Molpeceres G."/>
            <person name="Ruiz-Duenas F.J."/>
            <person name="Serrano A."/>
            <person name="Henrissat B."/>
            <person name="Drula E."/>
            <person name="Hughes K.W."/>
            <person name="Mata J.L."/>
            <person name="Ishikawa N.K."/>
            <person name="Vargas-Isla R."/>
            <person name="Ushijima S."/>
            <person name="Smith C.A."/>
            <person name="Ahrendt S."/>
            <person name="Andreopoulos W."/>
            <person name="He G."/>
            <person name="Labutti K."/>
            <person name="Lipzen A."/>
            <person name="Ng V."/>
            <person name="Sandor L."/>
            <person name="Barry K."/>
            <person name="Martinez A.T."/>
            <person name="Xiao Y."/>
            <person name="Gibbons J.G."/>
            <person name="Terashima K."/>
            <person name="Hibbett D.S."/>
            <person name="Grigoriev I.V."/>
        </authorList>
    </citation>
    <scope>NUCLEOTIDE SEQUENCE</scope>
    <source>
        <strain evidence="3">TFB7829</strain>
    </source>
</reference>
<dbReference type="InterPro" id="IPR046520">
    <property type="entry name" value="DUF6697"/>
</dbReference>
<comment type="caution">
    <text evidence="3">The sequence shown here is derived from an EMBL/GenBank/DDBJ whole genome shotgun (WGS) entry which is preliminary data.</text>
</comment>
<evidence type="ECO:0000256" key="1">
    <source>
        <dbReference type="SAM" id="MobiDB-lite"/>
    </source>
</evidence>
<feature type="domain" description="DUF6697" evidence="2">
    <location>
        <begin position="77"/>
        <end position="149"/>
    </location>
</feature>
<accession>A0AA38PSM5</accession>
<organism evidence="3 4">
    <name type="scientific">Lentinula detonsa</name>
    <dbReference type="NCBI Taxonomy" id="2804962"/>
    <lineage>
        <taxon>Eukaryota</taxon>
        <taxon>Fungi</taxon>
        <taxon>Dikarya</taxon>
        <taxon>Basidiomycota</taxon>
        <taxon>Agaricomycotina</taxon>
        <taxon>Agaricomycetes</taxon>
        <taxon>Agaricomycetidae</taxon>
        <taxon>Agaricales</taxon>
        <taxon>Marasmiineae</taxon>
        <taxon>Omphalotaceae</taxon>
        <taxon>Lentinula</taxon>
    </lineage>
</organism>
<proteinExistence type="predicted"/>
<feature type="region of interest" description="Disordered" evidence="1">
    <location>
        <begin position="27"/>
        <end position="55"/>
    </location>
</feature>
<dbReference type="EMBL" id="MU802144">
    <property type="protein sequence ID" value="KAJ3980972.1"/>
    <property type="molecule type" value="Genomic_DNA"/>
</dbReference>
<dbReference type="AlphaFoldDB" id="A0AA38PSM5"/>